<dbReference type="RefSeq" id="WP_092210680.1">
    <property type="nucleotide sequence ID" value="NZ_FMUX01000007.1"/>
</dbReference>
<organism evidence="1 2">
    <name type="scientific">Desulfoluna spongiiphila</name>
    <dbReference type="NCBI Taxonomy" id="419481"/>
    <lineage>
        <taxon>Bacteria</taxon>
        <taxon>Pseudomonadati</taxon>
        <taxon>Thermodesulfobacteriota</taxon>
        <taxon>Desulfobacteria</taxon>
        <taxon>Desulfobacterales</taxon>
        <taxon>Desulfolunaceae</taxon>
        <taxon>Desulfoluna</taxon>
    </lineage>
</organism>
<dbReference type="STRING" id="419481.SAMN05216233_10721"/>
<accession>A0A1G5F0G9</accession>
<dbReference type="EMBL" id="FMUX01000007">
    <property type="protein sequence ID" value="SCY32400.1"/>
    <property type="molecule type" value="Genomic_DNA"/>
</dbReference>
<dbReference type="OrthoDB" id="9800858at2"/>
<proteinExistence type="predicted"/>
<sequence>METTQAGTDEFQLTRDELSTLWKKVKDQKTGELSGMERFYAGIIQNHDAMFAKEVDGVAHPETHDYQPGQGVNPYLHILLHGLVEAQVARKAPIEIIAFTNAMKKQGLDDHAIQHLLCAVFFPLILEGRNRGGEPDMEKYSRLLKKYKTKTPEKIHTDLNREFHQTVE</sequence>
<evidence type="ECO:0000313" key="2">
    <source>
        <dbReference type="Proteomes" id="UP000198870"/>
    </source>
</evidence>
<evidence type="ECO:0008006" key="3">
    <source>
        <dbReference type="Google" id="ProtNLM"/>
    </source>
</evidence>
<dbReference type="AlphaFoldDB" id="A0A1G5F0G9"/>
<dbReference type="Proteomes" id="UP000198870">
    <property type="component" value="Unassembled WGS sequence"/>
</dbReference>
<keyword evidence="2" id="KW-1185">Reference proteome</keyword>
<protein>
    <recommendedName>
        <fullName evidence="3">DUF1841 family protein</fullName>
    </recommendedName>
</protein>
<name>A0A1G5F0G9_9BACT</name>
<dbReference type="InterPro" id="IPR014993">
    <property type="entry name" value="DUF1841"/>
</dbReference>
<gene>
    <name evidence="1" type="ORF">SAMN05216233_10721</name>
</gene>
<dbReference type="Pfam" id="PF08897">
    <property type="entry name" value="DUF1841"/>
    <property type="match status" value="1"/>
</dbReference>
<reference evidence="1 2" key="1">
    <citation type="submission" date="2016-10" db="EMBL/GenBank/DDBJ databases">
        <authorList>
            <person name="de Groot N.N."/>
        </authorList>
    </citation>
    <scope>NUCLEOTIDE SEQUENCE [LARGE SCALE GENOMIC DNA]</scope>
    <source>
        <strain evidence="1 2">AA1</strain>
    </source>
</reference>
<evidence type="ECO:0000313" key="1">
    <source>
        <dbReference type="EMBL" id="SCY32400.1"/>
    </source>
</evidence>